<comment type="caution">
    <text evidence="1">The sequence shown here is derived from an EMBL/GenBank/DDBJ whole genome shotgun (WGS) entry which is preliminary data.</text>
</comment>
<reference evidence="1 2" key="1">
    <citation type="journal article" date="2024" name="Int. J. Syst. Evol. Microbiol.">
        <title>Virgibacillus tibetensis sp. nov., isolated from salt lake on the Tibetan Plateau of China.</title>
        <authorList>
            <person name="Phurbu D."/>
            <person name="Liu Z.-X."/>
            <person name="Wang R."/>
            <person name="Zheng Y.-Y."/>
            <person name="Liu H.-C."/>
            <person name="Zhou Y.-G."/>
            <person name="Yu Y.-J."/>
            <person name="Li A.-H."/>
        </authorList>
    </citation>
    <scope>NUCLEOTIDE SEQUENCE [LARGE SCALE GENOMIC DNA]</scope>
    <source>
        <strain evidence="1 2">C22-A2</strain>
    </source>
</reference>
<evidence type="ECO:0000313" key="2">
    <source>
        <dbReference type="Proteomes" id="UP001335737"/>
    </source>
</evidence>
<dbReference type="RefSeq" id="WP_327605947.1">
    <property type="nucleotide sequence ID" value="NZ_JARZFX010000001.1"/>
</dbReference>
<accession>A0ABU6KB76</accession>
<evidence type="ECO:0000313" key="1">
    <source>
        <dbReference type="EMBL" id="MEC5422380.1"/>
    </source>
</evidence>
<name>A0ABU6KB76_9BACI</name>
<gene>
    <name evidence="1" type="ORF">QGM71_02600</name>
</gene>
<protein>
    <recommendedName>
        <fullName evidence="3">NTP pyrophosphohydrolase MazG putative catalytic core domain-containing protein</fullName>
    </recommendedName>
</protein>
<proteinExistence type="predicted"/>
<keyword evidence="2" id="KW-1185">Reference proteome</keyword>
<dbReference type="SUPFAM" id="SSF101386">
    <property type="entry name" value="all-alpha NTP pyrophosphatases"/>
    <property type="match status" value="1"/>
</dbReference>
<sequence>MNQQPIYKSINKLNYRTKVLNDINRERDRQFYLYGEQKDINFPLMFAILSEEIGEVAQAIQSQYEMDSVKETDSDNLYRELIQVAAVAVKMAERLVPDEVPDE</sequence>
<dbReference type="EMBL" id="JARZFX010000001">
    <property type="protein sequence ID" value="MEC5422380.1"/>
    <property type="molecule type" value="Genomic_DNA"/>
</dbReference>
<dbReference type="Gene3D" id="1.10.287.1080">
    <property type="entry name" value="MazG-like"/>
    <property type="match status" value="1"/>
</dbReference>
<organism evidence="1 2">
    <name type="scientific">Virgibacillus tibetensis</name>
    <dbReference type="NCBI Taxonomy" id="3042313"/>
    <lineage>
        <taxon>Bacteria</taxon>
        <taxon>Bacillati</taxon>
        <taxon>Bacillota</taxon>
        <taxon>Bacilli</taxon>
        <taxon>Bacillales</taxon>
        <taxon>Bacillaceae</taxon>
        <taxon>Virgibacillus</taxon>
    </lineage>
</organism>
<dbReference type="Proteomes" id="UP001335737">
    <property type="component" value="Unassembled WGS sequence"/>
</dbReference>
<evidence type="ECO:0008006" key="3">
    <source>
        <dbReference type="Google" id="ProtNLM"/>
    </source>
</evidence>